<organism evidence="2 3">
    <name type="scientific">Nocardia cyriacigeorgica</name>
    <dbReference type="NCBI Taxonomy" id="135487"/>
    <lineage>
        <taxon>Bacteria</taxon>
        <taxon>Bacillati</taxon>
        <taxon>Actinomycetota</taxon>
        <taxon>Actinomycetes</taxon>
        <taxon>Mycobacteriales</taxon>
        <taxon>Nocardiaceae</taxon>
        <taxon>Nocardia</taxon>
    </lineage>
</organism>
<feature type="region of interest" description="Disordered" evidence="1">
    <location>
        <begin position="204"/>
        <end position="224"/>
    </location>
</feature>
<dbReference type="InterPro" id="IPR036689">
    <property type="entry name" value="ESAT-6-like_sf"/>
</dbReference>
<dbReference type="RefSeq" id="WP_130917476.1">
    <property type="nucleotide sequence ID" value="NZ_JARWOB010000024.1"/>
</dbReference>
<proteinExistence type="predicted"/>
<evidence type="ECO:0000313" key="3">
    <source>
        <dbReference type="Proteomes" id="UP000290439"/>
    </source>
</evidence>
<dbReference type="EMBL" id="LR215973">
    <property type="protein sequence ID" value="VFA99166.1"/>
    <property type="molecule type" value="Genomic_DNA"/>
</dbReference>
<evidence type="ECO:0000313" key="2">
    <source>
        <dbReference type="EMBL" id="VFA99166.1"/>
    </source>
</evidence>
<gene>
    <name evidence="2" type="ORF">NCTC10797_02947</name>
</gene>
<dbReference type="AlphaFoldDB" id="A0A4U8VZL1"/>
<protein>
    <submittedName>
        <fullName evidence="2">Uncharacterized protein</fullName>
    </submittedName>
</protein>
<dbReference type="SUPFAM" id="SSF140453">
    <property type="entry name" value="EsxAB dimer-like"/>
    <property type="match status" value="1"/>
</dbReference>
<sequence>MPGWIPYFIGGNFVSPAYYLNEASKTLLGIDVFGWASQQVAGDWAAVKKASGAAGNLAAFNTSFHDTLKADWQNTVESTWRGNAADDARNYFHWLAGSVEFQVRSLEEIERTLNNISNAMVNLGRVLGDLLQGIADLIIMWLAKMAAAAIQSSAVITAPTAAATYAAAAVDAVRIVAKYQQMVNAAGTTFKVVVGLSATALQLSSRPPDELPPLPSPSYDHPGA</sequence>
<dbReference type="Proteomes" id="UP000290439">
    <property type="component" value="Chromosome"/>
</dbReference>
<accession>A0A4U8VZL1</accession>
<reference evidence="2 3" key="1">
    <citation type="submission" date="2019-02" db="EMBL/GenBank/DDBJ databases">
        <authorList>
            <consortium name="Pathogen Informatics"/>
        </authorList>
    </citation>
    <scope>NUCLEOTIDE SEQUENCE [LARGE SCALE GENOMIC DNA]</scope>
    <source>
        <strain evidence="2 3">3012STDY6756504</strain>
    </source>
</reference>
<evidence type="ECO:0000256" key="1">
    <source>
        <dbReference type="SAM" id="MobiDB-lite"/>
    </source>
</evidence>
<name>A0A4U8VZL1_9NOCA</name>